<dbReference type="Gene3D" id="3.30.710.10">
    <property type="entry name" value="Potassium Channel Kv1.1, Chain A"/>
    <property type="match status" value="1"/>
</dbReference>
<organism evidence="3 4">
    <name type="scientific">Tetrahymena thermophila (strain SB210)</name>
    <dbReference type="NCBI Taxonomy" id="312017"/>
    <lineage>
        <taxon>Eukaryota</taxon>
        <taxon>Sar</taxon>
        <taxon>Alveolata</taxon>
        <taxon>Ciliophora</taxon>
        <taxon>Intramacronucleata</taxon>
        <taxon>Oligohymenophorea</taxon>
        <taxon>Hymenostomatida</taxon>
        <taxon>Tetrahymenina</taxon>
        <taxon>Tetrahymenidae</taxon>
        <taxon>Tetrahymena</taxon>
    </lineage>
</organism>
<protein>
    <submittedName>
        <fullName evidence="3">BTB And carboxy-terminal kelch protein</fullName>
    </submittedName>
</protein>
<dbReference type="Pfam" id="PF07707">
    <property type="entry name" value="BACK"/>
    <property type="match status" value="1"/>
</dbReference>
<dbReference type="HOGENOM" id="CLU_592507_0_0_1"/>
<dbReference type="EMBL" id="GG662460">
    <property type="protein sequence ID" value="EAR84407.4"/>
    <property type="molecule type" value="Genomic_DNA"/>
</dbReference>
<dbReference type="GeneID" id="7830317"/>
<dbReference type="InterPro" id="IPR011705">
    <property type="entry name" value="BACK"/>
</dbReference>
<reference evidence="3" key="1">
    <citation type="submission" date="2008-09" db="EMBL/GenBank/DDBJ databases">
        <authorList>
            <person name="Eisen J.A."/>
            <person name="Wu M."/>
            <person name="Wu D."/>
            <person name="Nierman W.C."/>
            <person name="Orias E."/>
            <person name="Delcher A.L."/>
            <person name="Salzberg S.L."/>
        </authorList>
    </citation>
    <scope>NUCLEOTIDE SEQUENCE</scope>
    <source>
        <strain evidence="3">SB210</strain>
    </source>
</reference>
<name>Q22GC4_TETTS</name>
<dbReference type="RefSeq" id="XP_001032070.4">
    <property type="nucleotide sequence ID" value="XM_001032070.4"/>
</dbReference>
<dbReference type="Proteomes" id="UP000009168">
    <property type="component" value="Unassembled WGS sequence"/>
</dbReference>
<dbReference type="OrthoDB" id="312225at2759"/>
<evidence type="ECO:0000313" key="4">
    <source>
        <dbReference type="Proteomes" id="UP000009168"/>
    </source>
</evidence>
<gene>
    <name evidence="3" type="ORF">TTHERM_00703990</name>
</gene>
<dbReference type="SUPFAM" id="SSF54695">
    <property type="entry name" value="POZ domain"/>
    <property type="match status" value="1"/>
</dbReference>
<dbReference type="InParanoid" id="Q22GC4"/>
<reference evidence="3" key="2">
    <citation type="submission" date="2014-02" db="EMBL/GenBank/DDBJ databases">
        <title>Annotation update of Tetrahymena thermophila SB210.</title>
        <authorList>
            <person name="Bidwell S."/>
            <person name="Michalis H.M."/>
            <person name="Zafar N."/>
            <person name="Joardar V."/>
            <person name="Miao W."/>
            <person name="Russ C."/>
            <person name="Eisen J."/>
            <person name="Wu M."/>
            <person name="Wu D."/>
            <person name="Nierman W."/>
            <person name="Orias E."/>
            <person name="Delcher A."/>
            <person name="Salzberg S."/>
            <person name="Coyne R."/>
        </authorList>
    </citation>
    <scope>NUCLEOTIDE SEQUENCE</scope>
    <source>
        <strain evidence="3">SB210</strain>
    </source>
</reference>
<evidence type="ECO:0000256" key="1">
    <source>
        <dbReference type="SAM" id="MobiDB-lite"/>
    </source>
</evidence>
<dbReference type="eggNOG" id="KOG4276">
    <property type="taxonomic scope" value="Eukaryota"/>
</dbReference>
<dbReference type="PANTHER" id="PTHR47457">
    <property type="entry name" value="OS05G0345500 PROTEIN"/>
    <property type="match status" value="1"/>
</dbReference>
<dbReference type="PROSITE" id="PS50097">
    <property type="entry name" value="BTB"/>
    <property type="match status" value="1"/>
</dbReference>
<feature type="compositionally biased region" description="Basic and acidic residues" evidence="1">
    <location>
        <begin position="337"/>
        <end position="347"/>
    </location>
</feature>
<sequence length="803" mass="93480">MSQQQQTQQGQVQSLTKDPASLLHEEPSIGEFFNNSELSDIVVLDNNGKQQKKYQLHRVILASKSTYFRKLFKEKPNQQEFVLPLLVQLEINKMPQQTFIQQNQNQNFKETNIIESVLKFIYSDYDFAVLTNQGLNALNCMDFFSYFSTLQVNSGIFLMEKYILQYILNSENALQILNIGIQFKNKALLDNSVKLVSEKFGKLLQNSQYFYSQLLDLSYDAFLQIIQSSDIQVENEDIILSIVHDYIVQFQSKNKQLNQQNNILQSNNHTKEGNINQIPKILVQPLNEISKEQQVQNDEKQIDLEKNNESEQQNQNEKSQNMNNPTKAQEAEISQNSEKEPPKDKLQSEVQNSIDQIQNNNEQKQIQNDQNAIDNGQNLENNQNQKEIEKDETLPKQQEANDQNNNQEQDQKILIEQSSQNQAKDSNQLKNQDETIKIQQQLDLNDKSLHQQNNNQQLNNQQLEELLSFVRLGYVSHSALNYFAQQPVFLSQRDIFYKAISLKLSKYEQNNMPNYSGINWNPRESYMNNVTLLNPANIETHHNLRQGNQIEKPSIYPNSSQFGIQNNQQLSYYQQSNKQFFSESSYNNQQKYVKPNQSGSLAFTYAYDFDENGLLFFLGSKGNKIQFSNPFYLNEVMPFCSSLKLGRIEDLTARLNNNTISTENEKNSFFGFDLGEDRYFFPTCYTLRNRSMPSCILFNWLLEGSNDNKQWFEIDKRIHFSKDSKYNLLLEKERELLRKPNKSSTWGIDTSKLKETLRTISIDAVGFRAFRITQLSTNGSNTHEFAIGAIEFYGKAYGMNWQF</sequence>
<dbReference type="Pfam" id="PF00651">
    <property type="entry name" value="BTB"/>
    <property type="match status" value="1"/>
</dbReference>
<evidence type="ECO:0000259" key="2">
    <source>
        <dbReference type="PROSITE" id="PS50097"/>
    </source>
</evidence>
<dbReference type="InterPro" id="IPR000210">
    <property type="entry name" value="BTB/POZ_dom"/>
</dbReference>
<evidence type="ECO:0000313" key="3">
    <source>
        <dbReference type="EMBL" id="EAR84407.4"/>
    </source>
</evidence>
<dbReference type="KEGG" id="tet:TTHERM_00703990"/>
<dbReference type="InterPro" id="IPR011333">
    <property type="entry name" value="SKP1/BTB/POZ_sf"/>
</dbReference>
<accession>Q22GC4</accession>
<feature type="region of interest" description="Disordered" evidence="1">
    <location>
        <begin position="306"/>
        <end position="349"/>
    </location>
</feature>
<dbReference type="PANTHER" id="PTHR47457:SF1">
    <property type="entry name" value="BTB DOMAIN-CONTAINING PROTEIN-RELATED"/>
    <property type="match status" value="1"/>
</dbReference>
<dbReference type="STRING" id="312017.Q22GC4"/>
<dbReference type="Gene3D" id="1.25.40.420">
    <property type="match status" value="1"/>
</dbReference>
<feature type="compositionally biased region" description="Low complexity" evidence="1">
    <location>
        <begin position="310"/>
        <end position="324"/>
    </location>
</feature>
<keyword evidence="4" id="KW-1185">Reference proteome</keyword>
<proteinExistence type="predicted"/>
<dbReference type="AlphaFoldDB" id="Q22GC4"/>
<feature type="domain" description="BTB" evidence="2">
    <location>
        <begin position="39"/>
        <end position="124"/>
    </location>
</feature>